<evidence type="ECO:0000313" key="10">
    <source>
        <dbReference type="Proteomes" id="UP001474421"/>
    </source>
</evidence>
<keyword evidence="4" id="KW-0675">Receptor</keyword>
<keyword evidence="10" id="KW-1185">Reference proteome</keyword>
<dbReference type="PANTHER" id="PTHR19343:SF13">
    <property type="entry name" value="T CELL RECEPTOR ALPHA VARIABLE 21"/>
    <property type="match status" value="1"/>
</dbReference>
<dbReference type="Pfam" id="PF07686">
    <property type="entry name" value="V-set"/>
    <property type="match status" value="1"/>
</dbReference>
<dbReference type="GO" id="GO:0042605">
    <property type="term" value="F:peptide antigen binding"/>
    <property type="evidence" value="ECO:0007669"/>
    <property type="project" value="TreeGrafter"/>
</dbReference>
<feature type="domain" description="Ig-like" evidence="8">
    <location>
        <begin position="26"/>
        <end position="117"/>
    </location>
</feature>
<keyword evidence="3" id="KW-1064">Adaptive immunity</keyword>
<keyword evidence="1 7" id="KW-0732">Signal</keyword>
<evidence type="ECO:0000256" key="6">
    <source>
        <dbReference type="ARBA" id="ARBA00043266"/>
    </source>
</evidence>
<protein>
    <recommendedName>
        <fullName evidence="8">Ig-like domain-containing protein</fullName>
    </recommendedName>
</protein>
<dbReference type="Gene3D" id="2.60.40.10">
    <property type="entry name" value="Immunoglobulins"/>
    <property type="match status" value="1"/>
</dbReference>
<dbReference type="AlphaFoldDB" id="A0AAW1B8L4"/>
<dbReference type="PROSITE" id="PS50835">
    <property type="entry name" value="IG_LIKE"/>
    <property type="match status" value="1"/>
</dbReference>
<dbReference type="InterPro" id="IPR007110">
    <property type="entry name" value="Ig-like_dom"/>
</dbReference>
<dbReference type="EMBL" id="JAOTOJ010000008">
    <property type="protein sequence ID" value="KAK9398001.1"/>
    <property type="molecule type" value="Genomic_DNA"/>
</dbReference>
<dbReference type="Proteomes" id="UP001474421">
    <property type="component" value="Unassembled WGS sequence"/>
</dbReference>
<dbReference type="PANTHER" id="PTHR19343">
    <property type="entry name" value="T CELL RECEPTOR ALPHA VARIABLE 1-2"/>
    <property type="match status" value="1"/>
</dbReference>
<proteinExistence type="predicted"/>
<feature type="chain" id="PRO_5043542001" description="Ig-like domain-containing protein" evidence="7">
    <location>
        <begin position="27"/>
        <end position="117"/>
    </location>
</feature>
<dbReference type="GO" id="GO:0042101">
    <property type="term" value="C:T cell receptor complex"/>
    <property type="evidence" value="ECO:0007669"/>
    <property type="project" value="UniProtKB-KW"/>
</dbReference>
<evidence type="ECO:0000256" key="1">
    <source>
        <dbReference type="ARBA" id="ARBA00022729"/>
    </source>
</evidence>
<dbReference type="GO" id="GO:0002250">
    <property type="term" value="P:adaptive immune response"/>
    <property type="evidence" value="ECO:0007669"/>
    <property type="project" value="UniProtKB-KW"/>
</dbReference>
<evidence type="ECO:0000256" key="5">
    <source>
        <dbReference type="ARBA" id="ARBA00023319"/>
    </source>
</evidence>
<evidence type="ECO:0000259" key="8">
    <source>
        <dbReference type="PROSITE" id="PS50835"/>
    </source>
</evidence>
<keyword evidence="6" id="KW-1279">T cell receptor</keyword>
<evidence type="ECO:0000256" key="7">
    <source>
        <dbReference type="SAM" id="SignalP"/>
    </source>
</evidence>
<dbReference type="InterPro" id="IPR013106">
    <property type="entry name" value="Ig_V-set"/>
</dbReference>
<evidence type="ECO:0000256" key="3">
    <source>
        <dbReference type="ARBA" id="ARBA00023130"/>
    </source>
</evidence>
<evidence type="ECO:0000313" key="9">
    <source>
        <dbReference type="EMBL" id="KAK9398001.1"/>
    </source>
</evidence>
<organism evidence="9 10">
    <name type="scientific">Crotalus adamanteus</name>
    <name type="common">Eastern diamondback rattlesnake</name>
    <dbReference type="NCBI Taxonomy" id="8729"/>
    <lineage>
        <taxon>Eukaryota</taxon>
        <taxon>Metazoa</taxon>
        <taxon>Chordata</taxon>
        <taxon>Craniata</taxon>
        <taxon>Vertebrata</taxon>
        <taxon>Euteleostomi</taxon>
        <taxon>Lepidosauria</taxon>
        <taxon>Squamata</taxon>
        <taxon>Bifurcata</taxon>
        <taxon>Unidentata</taxon>
        <taxon>Episquamata</taxon>
        <taxon>Toxicofera</taxon>
        <taxon>Serpentes</taxon>
        <taxon>Colubroidea</taxon>
        <taxon>Viperidae</taxon>
        <taxon>Crotalinae</taxon>
        <taxon>Crotalus</taxon>
    </lineage>
</organism>
<dbReference type="InterPro" id="IPR013783">
    <property type="entry name" value="Ig-like_fold"/>
</dbReference>
<name>A0AAW1B8L4_CROAD</name>
<keyword evidence="2" id="KW-0391">Immunity</keyword>
<gene>
    <name evidence="9" type="ORF">NXF25_021362</name>
</gene>
<feature type="signal peptide" evidence="7">
    <location>
        <begin position="1"/>
        <end position="26"/>
    </location>
</feature>
<dbReference type="SUPFAM" id="SSF48726">
    <property type="entry name" value="Immunoglobulin"/>
    <property type="match status" value="1"/>
</dbReference>
<dbReference type="InterPro" id="IPR036179">
    <property type="entry name" value="Ig-like_dom_sf"/>
</dbReference>
<dbReference type="InterPro" id="IPR051006">
    <property type="entry name" value="TCR_variable_domain"/>
</dbReference>
<evidence type="ECO:0000256" key="4">
    <source>
        <dbReference type="ARBA" id="ARBA00023170"/>
    </source>
</evidence>
<evidence type="ECO:0000256" key="2">
    <source>
        <dbReference type="ARBA" id="ARBA00022859"/>
    </source>
</evidence>
<keyword evidence="5" id="KW-0393">Immunoglobulin domain</keyword>
<sequence length="117" mass="13501">MFSRTWKTQWRTLLIGLFILFCRLEAQVSQTPENLEVQEGNPFTLKCNYSSQYRPYFWYHQLPGAQPSLILSVDSVGSTSKKPFVAEYLENGKESHLRSSRSQLQDSGNYLCAVETQ</sequence>
<reference evidence="9 10" key="1">
    <citation type="journal article" date="2024" name="Proc. Natl. Acad. Sci. U.S.A.">
        <title>The genetic regulatory architecture and epigenomic basis for age-related changes in rattlesnake venom.</title>
        <authorList>
            <person name="Hogan M.P."/>
            <person name="Holding M.L."/>
            <person name="Nystrom G.S."/>
            <person name="Colston T.J."/>
            <person name="Bartlett D.A."/>
            <person name="Mason A.J."/>
            <person name="Ellsworth S.A."/>
            <person name="Rautsaw R.M."/>
            <person name="Lawrence K.C."/>
            <person name="Strickland J.L."/>
            <person name="He B."/>
            <person name="Fraser P."/>
            <person name="Margres M.J."/>
            <person name="Gilbert D.M."/>
            <person name="Gibbs H.L."/>
            <person name="Parkinson C.L."/>
            <person name="Rokyta D.R."/>
        </authorList>
    </citation>
    <scope>NUCLEOTIDE SEQUENCE [LARGE SCALE GENOMIC DNA]</scope>
    <source>
        <strain evidence="9">DRR0105</strain>
    </source>
</reference>
<accession>A0AAW1B8L4</accession>
<comment type="caution">
    <text evidence="9">The sequence shown here is derived from an EMBL/GenBank/DDBJ whole genome shotgun (WGS) entry which is preliminary data.</text>
</comment>